<feature type="repeat" description="PPR" evidence="2">
    <location>
        <begin position="288"/>
        <end position="322"/>
    </location>
</feature>
<feature type="repeat" description="PPR" evidence="2">
    <location>
        <begin position="482"/>
        <end position="512"/>
    </location>
</feature>
<dbReference type="FunFam" id="1.25.40.10:FF:002130">
    <property type="entry name" value="Pentatricopeptide repeat-containing protein mitochondrial"/>
    <property type="match status" value="1"/>
</dbReference>
<keyword evidence="4" id="KW-1185">Reference proteome</keyword>
<dbReference type="Gramene" id="EOY25948">
    <property type="protein sequence ID" value="EOY25948"/>
    <property type="gene ID" value="TCM_027307"/>
</dbReference>
<dbReference type="EMBL" id="CM001884">
    <property type="protein sequence ID" value="EOY25948.1"/>
    <property type="molecule type" value="Genomic_DNA"/>
</dbReference>
<feature type="repeat" description="PPR" evidence="2">
    <location>
        <begin position="613"/>
        <end position="647"/>
    </location>
</feature>
<evidence type="ECO:0000313" key="3">
    <source>
        <dbReference type="EMBL" id="EOY25948.1"/>
    </source>
</evidence>
<dbReference type="SUPFAM" id="SSF48452">
    <property type="entry name" value="TPR-like"/>
    <property type="match status" value="2"/>
</dbReference>
<feature type="repeat" description="PPR" evidence="2">
    <location>
        <begin position="61"/>
        <end position="95"/>
    </location>
</feature>
<dbReference type="FunFam" id="1.25.40.10:FF:000125">
    <property type="entry name" value="Pentatricopeptide repeat-containing protein"/>
    <property type="match status" value="1"/>
</dbReference>
<dbReference type="Proteomes" id="UP000026915">
    <property type="component" value="Chromosome 6"/>
</dbReference>
<accession>A0A061G938</accession>
<dbReference type="HOGENOM" id="CLU_002706_15_6_1"/>
<dbReference type="GO" id="GO:0003723">
    <property type="term" value="F:RNA binding"/>
    <property type="evidence" value="ECO:0007669"/>
    <property type="project" value="InterPro"/>
</dbReference>
<dbReference type="GO" id="GO:0009451">
    <property type="term" value="P:RNA modification"/>
    <property type="evidence" value="ECO:0007669"/>
    <property type="project" value="InterPro"/>
</dbReference>
<sequence>MIRCRITPFYSFSTLPLSATRSNQQLHPSKIFKCNETIRRLAKLGRVRDARQVFDSIPQKDSVTWNSMISGYIQNGFLKEANSLFNAFEAKNVRSWTIMLTGYFKYGLINEARMVFESMPERNIVSWNALVSGYVQNGDLRKAREVFDDMPERNVTSWNSLMTGYCRCGMMKEARETFDRMEEGLKNSVSWMVLVSGYVEVKEYREAWGVFLMMLRTGARPSQALLVVGLSAVSGLNDLDLVLSLRTFGVKLGLEEDVVVGTAVLNAYTRNGGAYEAVKFFELMPEKNEYSWTTMIAAFSHWGKLDDAVALYERYGEKDVAVQTTMMSVYAQKGDVFEARRIFDEILNPNVIAWNAMISGYAQNGMLEEAKEMFFRMPVRNAVSWAAIISGFVQNGSNKGALDLFAELLRTGSVPNHWGFTSALLACANDGDIEAGRQIHSLTIKAGAQNNSFVGNGLISMYAKCKKMEDVSQVFNTMRMRDTISWNSVISGFLENCMLDDAKDIFKKMPKQDVVSWTSIISAYVQAGQGETALKIFLDMLIVGIKPNDLTFTSLLSVCANLAAAKLGQQFHAWIFKYGFSSCLCVCNSLITMYSKCGSIDGLHVFEDMPERDIVTWNAVLTGCAQNGLGKEAVKVFEEMEAAGVPPNEISFLGLLGACTHAGLVEKGRAYFNSMTQDHGMNPSIYHYTCMVDLLGSAGLLSEAEALIENMPVEPDSVIWGALLAACKLHRNMEIGQRVAERLLKMGDKDMGLTS</sequence>
<dbReference type="Pfam" id="PF01535">
    <property type="entry name" value="PPR"/>
    <property type="match status" value="13"/>
</dbReference>
<name>A0A061G938_THECC</name>
<keyword evidence="1" id="KW-0677">Repeat</keyword>
<dbReference type="Gene3D" id="1.25.40.10">
    <property type="entry name" value="Tetratricopeptide repeat domain"/>
    <property type="match status" value="6"/>
</dbReference>
<dbReference type="Pfam" id="PF13041">
    <property type="entry name" value="PPR_2"/>
    <property type="match status" value="2"/>
</dbReference>
<evidence type="ECO:0000313" key="4">
    <source>
        <dbReference type="Proteomes" id="UP000026915"/>
    </source>
</evidence>
<feature type="repeat" description="PPR" evidence="2">
    <location>
        <begin position="513"/>
        <end position="547"/>
    </location>
</feature>
<dbReference type="OMA" id="KCRNMEY"/>
<organism evidence="3 4">
    <name type="scientific">Theobroma cacao</name>
    <name type="common">Cacao</name>
    <name type="synonym">Cocoa</name>
    <dbReference type="NCBI Taxonomy" id="3641"/>
    <lineage>
        <taxon>Eukaryota</taxon>
        <taxon>Viridiplantae</taxon>
        <taxon>Streptophyta</taxon>
        <taxon>Embryophyta</taxon>
        <taxon>Tracheophyta</taxon>
        <taxon>Spermatophyta</taxon>
        <taxon>Magnoliopsida</taxon>
        <taxon>eudicotyledons</taxon>
        <taxon>Gunneridae</taxon>
        <taxon>Pentapetalae</taxon>
        <taxon>rosids</taxon>
        <taxon>malvids</taxon>
        <taxon>Malvales</taxon>
        <taxon>Malvaceae</taxon>
        <taxon>Byttnerioideae</taxon>
        <taxon>Theobroma</taxon>
    </lineage>
</organism>
<feature type="repeat" description="PPR" evidence="2">
    <location>
        <begin position="187"/>
        <end position="221"/>
    </location>
</feature>
<dbReference type="PANTHER" id="PTHR47926">
    <property type="entry name" value="PENTATRICOPEPTIDE REPEAT-CONTAINING PROTEIN"/>
    <property type="match status" value="1"/>
</dbReference>
<dbReference type="PANTHER" id="PTHR47926:SF533">
    <property type="entry name" value="DYW DOMAIN-CONTAINING PROTEIN"/>
    <property type="match status" value="1"/>
</dbReference>
<dbReference type="FunFam" id="1.25.40.10:FF:000348">
    <property type="entry name" value="Pentatricopeptide repeat-containing protein chloroplastic"/>
    <property type="match status" value="1"/>
</dbReference>
<feature type="repeat" description="PPR" evidence="2">
    <location>
        <begin position="350"/>
        <end position="384"/>
    </location>
</feature>
<dbReference type="InParanoid" id="A0A061G938"/>
<dbReference type="InterPro" id="IPR002885">
    <property type="entry name" value="PPR_rpt"/>
</dbReference>
<evidence type="ECO:0000256" key="1">
    <source>
        <dbReference type="ARBA" id="ARBA00022737"/>
    </source>
</evidence>
<dbReference type="GO" id="GO:0048731">
    <property type="term" value="P:system development"/>
    <property type="evidence" value="ECO:0007669"/>
    <property type="project" value="UniProtKB-ARBA"/>
</dbReference>
<protein>
    <submittedName>
        <fullName evidence="3">Tetratricopeptide repeat-like superfamily protein, putative</fullName>
    </submittedName>
</protein>
<dbReference type="PROSITE" id="PS51375">
    <property type="entry name" value="PPR"/>
    <property type="match status" value="8"/>
</dbReference>
<reference evidence="3 4" key="1">
    <citation type="journal article" date="2013" name="Genome Biol.">
        <title>The genome sequence of the most widely cultivated cacao type and its use to identify candidate genes regulating pod color.</title>
        <authorList>
            <person name="Motamayor J.C."/>
            <person name="Mockaitis K."/>
            <person name="Schmutz J."/>
            <person name="Haiminen N."/>
            <person name="Iii D.L."/>
            <person name="Cornejo O."/>
            <person name="Findley S.D."/>
            <person name="Zheng P."/>
            <person name="Utro F."/>
            <person name="Royaert S."/>
            <person name="Saski C."/>
            <person name="Jenkins J."/>
            <person name="Podicheti R."/>
            <person name="Zhao M."/>
            <person name="Scheffler B.E."/>
            <person name="Stack J.C."/>
            <person name="Feltus F.A."/>
            <person name="Mustiga G.M."/>
            <person name="Amores F."/>
            <person name="Phillips W."/>
            <person name="Marelli J.P."/>
            <person name="May G.D."/>
            <person name="Shapiro H."/>
            <person name="Ma J."/>
            <person name="Bustamante C.D."/>
            <person name="Schnell R.J."/>
            <person name="Main D."/>
            <person name="Gilbert D."/>
            <person name="Parida L."/>
            <person name="Kuhn D.N."/>
        </authorList>
    </citation>
    <scope>NUCLEOTIDE SEQUENCE [LARGE SCALE GENOMIC DNA]</scope>
    <source>
        <strain evidence="4">cv. Matina 1-6</strain>
    </source>
</reference>
<proteinExistence type="predicted"/>
<dbReference type="NCBIfam" id="TIGR00756">
    <property type="entry name" value="PPR"/>
    <property type="match status" value="11"/>
</dbReference>
<dbReference type="FunFam" id="1.25.40.10:FF:000090">
    <property type="entry name" value="Pentatricopeptide repeat-containing protein, chloroplastic"/>
    <property type="match status" value="1"/>
</dbReference>
<dbReference type="AlphaFoldDB" id="A0A061G938"/>
<gene>
    <name evidence="3" type="ORF">TCM_027307</name>
</gene>
<feature type="repeat" description="PPR" evidence="2">
    <location>
        <begin position="123"/>
        <end position="157"/>
    </location>
</feature>
<dbReference type="InterPro" id="IPR011990">
    <property type="entry name" value="TPR-like_helical_dom_sf"/>
</dbReference>
<dbReference type="eggNOG" id="KOG4197">
    <property type="taxonomic scope" value="Eukaryota"/>
</dbReference>
<dbReference type="InterPro" id="IPR046960">
    <property type="entry name" value="PPR_At4g14850-like_plant"/>
</dbReference>
<evidence type="ECO:0000256" key="2">
    <source>
        <dbReference type="PROSITE-ProRule" id="PRU00708"/>
    </source>
</evidence>